<dbReference type="PROSITE" id="PS50845">
    <property type="entry name" value="RETICULON"/>
    <property type="match status" value="1"/>
</dbReference>
<dbReference type="InterPro" id="IPR046964">
    <property type="entry name" value="RTN1-4"/>
</dbReference>
<evidence type="ECO:0000256" key="2">
    <source>
        <dbReference type="ARBA" id="ARBA00022692"/>
    </source>
</evidence>
<dbReference type="RefSeq" id="NP_001083238.1">
    <property type="nucleotide sequence ID" value="NM_001089769.1"/>
</dbReference>
<dbReference type="GO" id="GO:1990809">
    <property type="term" value="P:endoplasmic reticulum tubular network membrane organization"/>
    <property type="evidence" value="ECO:0000318"/>
    <property type="project" value="GO_Central"/>
</dbReference>
<evidence type="ECO:0000256" key="4">
    <source>
        <dbReference type="ARBA" id="ARBA00022989"/>
    </source>
</evidence>
<dbReference type="PANTHER" id="PTHR45799:SF1">
    <property type="entry name" value="RETICULON-4"/>
    <property type="match status" value="1"/>
</dbReference>
<evidence type="ECO:0000256" key="7">
    <source>
        <dbReference type="RuleBase" id="RU210713"/>
    </source>
</evidence>
<feature type="transmembrane region" description="Helical" evidence="7">
    <location>
        <begin position="888"/>
        <end position="911"/>
    </location>
</feature>
<evidence type="ECO:0000256" key="8">
    <source>
        <dbReference type="SAM" id="MobiDB-lite"/>
    </source>
</evidence>
<dbReference type="GO" id="GO:0043005">
    <property type="term" value="C:neuron projection"/>
    <property type="evidence" value="ECO:0000318"/>
    <property type="project" value="GO_Central"/>
</dbReference>
<evidence type="ECO:0000313" key="10">
    <source>
        <dbReference type="EMBL" id="AAQ82645.1"/>
    </source>
</evidence>
<feature type="region of interest" description="Disordered" evidence="8">
    <location>
        <begin position="800"/>
        <end position="855"/>
    </location>
</feature>
<sequence>MDEQSPDISSSHSGDERREPAQPGERKPWDDLDDVLDLTGGAGQFSQPFSGSHPARDIEEEEEDEEEERGAWKDSLEPSPVEEEPGSIDSISPVSPHSPAVPSAPMEEPERPPAPCTAPSGSVAFTFLARRLPEEDENLFTLPAASAHLMHASADKIMEPYSTVSTGQEEFASVLLQSTASLSSLPSLSTDSSKEHAETVAFPTGLAATEALQEPTDNMYSVSRITSHLPLSDNLESKALDQVKEEVIFSEKGYVVDHPTSQQETISEEHAKLYSQSAKEMFSGMLQSVAPPHEEFTDIKEVYDPYVDFKPFMSSKSGDVGYEVSDVAEKFQVDVGRLNLESAVKHEEKSSEEMEIDSISDDISPLTPELLPDSTDYDMFATVEQNIPFSFGGGHVAGNKTDEKKIEDIEAQKTSVGFGLKVATVNPFYNESAQESEYVTTHVATHVSTKPEGPTPDIVQEAYESEAYDTGIPKQKYESNIDLVQTAANSVQEKVSPTAQAPARLEETDSVSSPVLPDIVMEAPLASALETVALKPDISPVGIKPPARVEKTKAEPEKPPSYEEAVTEVLQNQDLAAALGGSKQGAVVEETETPYISIACDLIKGTESVASGFTEFSKLKQNEFESQFMEPSDESSPDSECSEPSYKQWDSEVVQKEAFSIKTESVNAQSIIIPEQKQVFDQKSEESSPSKSYLDSFQPEICVSKATSDLFAKGLTTLLQEKPLQMEELDEGLSLEKIPCTKYSPVSESPEPRPSPVPEDLSSKLGDIQKEVLIAKQPEDKVQKNRSNLDFVPENIEFTPAVQKPDDSGKAVSDTFGGLDTTTKGGSAVHEVKVDKPKPPSKEDDGSKLPKKESKASTVSSSDFMNSVVDLIYWRDIKRSGVVFGASLFLLLSLSVFSIVSVLAYIALALLSVTISLRIYKGILQAIQKSEEGHPFRSILESNLAVPEDLVQKYCNVALNHVNCTVKELRHLFLVEDLVDSLKFAVLMWVFTYIGALFNGLTLLIVALISLFSIPVIYERHQTQVDHYLALVNKNLKSTSDLILSKVPGLKRKAE</sequence>
<reference evidence="12" key="1">
    <citation type="journal article" date="2002" name="Dev. Dyn.">
        <title>Genetic and genomic tools for Xenopus research: The NIH Xenopus initiative.</title>
        <authorList>
            <person name="Klein S.L."/>
            <person name="Strausberg R.L."/>
            <person name="Wagner L."/>
            <person name="Pontius J."/>
            <person name="Clifton S.W."/>
            <person name="Richardson P."/>
        </authorList>
    </citation>
    <scope>NUCLEOTIDE SEQUENCE</scope>
</reference>
<feature type="compositionally biased region" description="Polar residues" evidence="8">
    <location>
        <begin position="1"/>
        <end position="12"/>
    </location>
</feature>
<evidence type="ECO:0000259" key="9">
    <source>
        <dbReference type="PROSITE" id="PS50845"/>
    </source>
</evidence>
<dbReference type="FunFam" id="1.20.5.2480:FF:000001">
    <property type="entry name" value="Reticulon"/>
    <property type="match status" value="1"/>
</dbReference>
<keyword evidence="3 7" id="KW-0256">Endoplasmic reticulum</keyword>
<dbReference type="Gene3D" id="1.20.5.2480">
    <property type="match status" value="1"/>
</dbReference>
<dbReference type="EMBL" id="AY316196">
    <property type="protein sequence ID" value="AAQ82645.1"/>
    <property type="molecule type" value="mRNA"/>
</dbReference>
<keyword evidence="4 7" id="KW-1133">Transmembrane helix</keyword>
<keyword evidence="11" id="KW-1185">Reference proteome</keyword>
<dbReference type="Bgee" id="398819">
    <property type="expression patterns" value="Expressed in muscle tissue and 19 other cell types or tissues"/>
</dbReference>
<dbReference type="PANTHER" id="PTHR45799">
    <property type="entry name" value="RETICULON-LIKE PROTEIN"/>
    <property type="match status" value="1"/>
</dbReference>
<reference evidence="12" key="3">
    <citation type="journal article" date="2007" name="J. Struct. Biol.">
        <title>Reticulon 4a/NogoA locates to regions of high membrane curvature and may have a role in nuclear envelope growth.</title>
        <authorList>
            <person name="Kiseleva E."/>
            <person name="Morozova K.N."/>
            <person name="Voeltz G.K."/>
            <person name="Allen T.D."/>
            <person name="Goldberg M.W."/>
        </authorList>
    </citation>
    <scope>NUCLEOTIDE SEQUENCE</scope>
</reference>
<dbReference type="GO" id="GO:0030182">
    <property type="term" value="P:neuron differentiation"/>
    <property type="evidence" value="ECO:0000318"/>
    <property type="project" value="GO_Central"/>
</dbReference>
<feature type="compositionally biased region" description="Acidic residues" evidence="8">
    <location>
        <begin position="58"/>
        <end position="68"/>
    </location>
</feature>
<feature type="region of interest" description="Disordered" evidence="8">
    <location>
        <begin position="1"/>
        <end position="120"/>
    </location>
</feature>
<feature type="region of interest" description="Disordered" evidence="8">
    <location>
        <begin position="736"/>
        <end position="762"/>
    </location>
</feature>
<dbReference type="AGR" id="Xenbase:XB-GENE-1012595"/>
<comment type="function">
    <text evidence="6">Inhibits amyloid precursor protein processing, probably by blocking BACE1 activity.</text>
</comment>
<feature type="compositionally biased region" description="Acidic residues" evidence="8">
    <location>
        <begin position="631"/>
        <end position="641"/>
    </location>
</feature>
<dbReference type="Proteomes" id="UP000186698">
    <property type="component" value="Chromosome 5S"/>
</dbReference>
<evidence type="ECO:0000256" key="1">
    <source>
        <dbReference type="ARBA" id="ARBA00004477"/>
    </source>
</evidence>
<evidence type="ECO:0000256" key="6">
    <source>
        <dbReference type="ARBA" id="ARBA00037306"/>
    </source>
</evidence>
<dbReference type="GO" id="GO:0071787">
    <property type="term" value="P:endoplasmic reticulum tubular network formation"/>
    <property type="evidence" value="ECO:0000318"/>
    <property type="project" value="GO_Central"/>
</dbReference>
<feature type="transmembrane region" description="Helical" evidence="7">
    <location>
        <begin position="990"/>
        <end position="1018"/>
    </location>
</feature>
<dbReference type="CTD" id="398819"/>
<feature type="region of interest" description="Disordered" evidence="8">
    <location>
        <begin position="625"/>
        <end position="647"/>
    </location>
</feature>
<feature type="domain" description="Reticulon" evidence="9">
    <location>
        <begin position="868"/>
        <end position="1055"/>
    </location>
</feature>
<reference evidence="10 12" key="2">
    <citation type="journal article" date="2004" name="Mol. Cell. Neurosci.">
        <title>Identification of two NOGO/RTN4 genes and analysis of Nogo-A expression in Xenopus laevis.</title>
        <authorList>
            <person name="Klinger M."/>
            <person name="Diekmann H."/>
            <person name="Heinz D."/>
            <person name="Hirsch C."/>
            <person name="Hannbeck von Hanwehr S."/>
            <person name="Petrausch B."/>
            <person name="Oertle T."/>
            <person name="Schwab M.E."/>
            <person name="Stuermer C.A."/>
        </authorList>
    </citation>
    <scope>NUCLEOTIDE SEQUENCE</scope>
    <source>
        <tissue evidence="10">Wholemount embryos</tissue>
    </source>
</reference>
<name>Q6JRV1_XENLA</name>
<dbReference type="Xenbase" id="XB-GENE-1012595">
    <property type="gene designation" value="rtn4.S"/>
</dbReference>
<evidence type="ECO:0000256" key="5">
    <source>
        <dbReference type="ARBA" id="ARBA00023136"/>
    </source>
</evidence>
<dbReference type="KEGG" id="xla:398819"/>
<feature type="compositionally biased region" description="Basic and acidic residues" evidence="8">
    <location>
        <begin position="13"/>
        <end position="30"/>
    </location>
</feature>
<dbReference type="AlphaFoldDB" id="Q6JRV1"/>
<feature type="compositionally biased region" description="Basic and acidic residues" evidence="8">
    <location>
        <begin position="830"/>
        <end position="855"/>
    </location>
</feature>
<dbReference type="GO" id="GO:0007420">
    <property type="term" value="P:brain development"/>
    <property type="evidence" value="ECO:0000318"/>
    <property type="project" value="GO_Central"/>
</dbReference>
<reference evidence="12" key="4">
    <citation type="submission" date="2025-04" db="UniProtKB">
        <authorList>
            <consortium name="RefSeq"/>
        </authorList>
    </citation>
    <scope>IDENTIFICATION</scope>
</reference>
<evidence type="ECO:0000256" key="3">
    <source>
        <dbReference type="ARBA" id="ARBA00022824"/>
    </source>
</evidence>
<evidence type="ECO:0000313" key="12">
    <source>
        <dbReference type="RefSeq" id="NP_001083238.1"/>
    </source>
</evidence>
<dbReference type="InterPro" id="IPR003388">
    <property type="entry name" value="Reticulon"/>
</dbReference>
<dbReference type="OrthoDB" id="567788at2759"/>
<protein>
    <recommendedName>
        <fullName evidence="7">Reticulon</fullName>
    </recommendedName>
</protein>
<evidence type="ECO:0000313" key="11">
    <source>
        <dbReference type="Proteomes" id="UP000186698"/>
    </source>
</evidence>
<keyword evidence="2 7" id="KW-0812">Transmembrane</keyword>
<accession>Q6JRV1</accession>
<dbReference type="GO" id="GO:0014069">
    <property type="term" value="C:postsynaptic density"/>
    <property type="evidence" value="ECO:0000318"/>
    <property type="project" value="GO_Central"/>
</dbReference>
<feature type="compositionally biased region" description="Low complexity" evidence="8">
    <location>
        <begin position="90"/>
        <end position="106"/>
    </location>
</feature>
<feature type="region of interest" description="Disordered" evidence="8">
    <location>
        <begin position="344"/>
        <end position="365"/>
    </location>
</feature>
<evidence type="ECO:0000313" key="13">
    <source>
        <dbReference type="Xenbase" id="XB-GENE-1012595"/>
    </source>
</evidence>
<comment type="subcellular location">
    <subcellularLocation>
        <location evidence="1 7">Endoplasmic reticulum membrane</location>
        <topology evidence="1 7">Multi-pass membrane protein</topology>
    </subcellularLocation>
</comment>
<keyword evidence="5 7" id="KW-0472">Membrane</keyword>
<dbReference type="Pfam" id="PF02453">
    <property type="entry name" value="Reticulon"/>
    <property type="match status" value="1"/>
</dbReference>
<dbReference type="GeneID" id="398819"/>
<dbReference type="GO" id="GO:0005789">
    <property type="term" value="C:endoplasmic reticulum membrane"/>
    <property type="evidence" value="ECO:0000318"/>
    <property type="project" value="GO_Central"/>
</dbReference>
<proteinExistence type="evidence at transcript level"/>
<organism evidence="10">
    <name type="scientific">Xenopus laevis</name>
    <name type="common">African clawed frog</name>
    <dbReference type="NCBI Taxonomy" id="8355"/>
    <lineage>
        <taxon>Eukaryota</taxon>
        <taxon>Metazoa</taxon>
        <taxon>Chordata</taxon>
        <taxon>Craniata</taxon>
        <taxon>Vertebrata</taxon>
        <taxon>Euteleostomi</taxon>
        <taxon>Amphibia</taxon>
        <taxon>Batrachia</taxon>
        <taxon>Anura</taxon>
        <taxon>Pipoidea</taxon>
        <taxon>Pipidae</taxon>
        <taxon>Xenopodinae</taxon>
        <taxon>Xenopus</taxon>
        <taxon>Xenopus</taxon>
    </lineage>
</organism>
<gene>
    <name evidence="12 13" type="primary">rtn4.S</name>
    <name evidence="12" type="synonym">Nogo</name>
    <name evidence="12" type="synonym">Nogo-A</name>
    <name evidence="10" type="synonym">RTN4</name>
    <name evidence="12" type="synonym">rtn4</name>
    <name evidence="12" type="synonym">rtn4-a</name>
    <name evidence="12" type="synonym">rtn4-b</name>
    <name evidence="12" type="synonym">rtn4a</name>
</gene>